<evidence type="ECO:0000313" key="2">
    <source>
        <dbReference type="EMBL" id="GJM90236.1"/>
    </source>
</evidence>
<name>A0AAV5BW32_ELECO</name>
<dbReference type="Proteomes" id="UP001054889">
    <property type="component" value="Unassembled WGS sequence"/>
</dbReference>
<gene>
    <name evidence="2" type="primary">ga06497</name>
    <name evidence="2" type="ORF">PR202_ga06497</name>
</gene>
<reference evidence="2" key="1">
    <citation type="journal article" date="2018" name="DNA Res.">
        <title>Multiple hybrid de novo genome assembly of finger millet, an orphan allotetraploid crop.</title>
        <authorList>
            <person name="Hatakeyama M."/>
            <person name="Aluri S."/>
            <person name="Balachadran M.T."/>
            <person name="Sivarajan S.R."/>
            <person name="Patrignani A."/>
            <person name="Gruter S."/>
            <person name="Poveda L."/>
            <person name="Shimizu-Inatsugi R."/>
            <person name="Baeten J."/>
            <person name="Francoijs K.J."/>
            <person name="Nataraja K.N."/>
            <person name="Reddy Y.A.N."/>
            <person name="Phadnis S."/>
            <person name="Ravikumar R.L."/>
            <person name="Schlapbach R."/>
            <person name="Sreeman S.M."/>
            <person name="Shimizu K.K."/>
        </authorList>
    </citation>
    <scope>NUCLEOTIDE SEQUENCE</scope>
</reference>
<organism evidence="2 3">
    <name type="scientific">Eleusine coracana subsp. coracana</name>
    <dbReference type="NCBI Taxonomy" id="191504"/>
    <lineage>
        <taxon>Eukaryota</taxon>
        <taxon>Viridiplantae</taxon>
        <taxon>Streptophyta</taxon>
        <taxon>Embryophyta</taxon>
        <taxon>Tracheophyta</taxon>
        <taxon>Spermatophyta</taxon>
        <taxon>Magnoliopsida</taxon>
        <taxon>Liliopsida</taxon>
        <taxon>Poales</taxon>
        <taxon>Poaceae</taxon>
        <taxon>PACMAD clade</taxon>
        <taxon>Chloridoideae</taxon>
        <taxon>Cynodonteae</taxon>
        <taxon>Eleusininae</taxon>
        <taxon>Eleusine</taxon>
    </lineage>
</organism>
<proteinExistence type="predicted"/>
<feature type="compositionally biased region" description="Basic and acidic residues" evidence="1">
    <location>
        <begin position="95"/>
        <end position="104"/>
    </location>
</feature>
<protein>
    <submittedName>
        <fullName evidence="2">Uncharacterized protein</fullName>
    </submittedName>
</protein>
<comment type="caution">
    <text evidence="2">The sequence shown here is derived from an EMBL/GenBank/DDBJ whole genome shotgun (WGS) entry which is preliminary data.</text>
</comment>
<accession>A0AAV5BW32</accession>
<sequence length="238" mass="25980">MGHGANPKWLMKPLDVIPFVAIDGVEKRSTTCSSASILLTACRDPPREPRLMRHKHGGGAQGWNSSSDGQKGCGGGWTSCARIMRTPDPTVEGSGQERKMRHENSAPTITAHAKALAGRSSGGGREWKLELQSRSSSIAASTAAAAFAARVSPAEWELCTTSHKEINTGKGNAMWHLASFAMATEIGDGTSMLFWEYLWLHGQRIADIAPRLYSVVAKRNTKRRTVVEALNEHLWLWM</sequence>
<evidence type="ECO:0000256" key="1">
    <source>
        <dbReference type="SAM" id="MobiDB-lite"/>
    </source>
</evidence>
<feature type="region of interest" description="Disordered" evidence="1">
    <location>
        <begin position="53"/>
        <end position="104"/>
    </location>
</feature>
<reference evidence="2" key="2">
    <citation type="submission" date="2021-12" db="EMBL/GenBank/DDBJ databases">
        <title>Resequencing data analysis of finger millet.</title>
        <authorList>
            <person name="Hatakeyama M."/>
            <person name="Aluri S."/>
            <person name="Balachadran M.T."/>
            <person name="Sivarajan S.R."/>
            <person name="Poveda L."/>
            <person name="Shimizu-Inatsugi R."/>
            <person name="Schlapbach R."/>
            <person name="Sreeman S.M."/>
            <person name="Shimizu K.K."/>
        </authorList>
    </citation>
    <scope>NUCLEOTIDE SEQUENCE</scope>
</reference>
<dbReference type="EMBL" id="BQKI01000003">
    <property type="protein sequence ID" value="GJM90236.1"/>
    <property type="molecule type" value="Genomic_DNA"/>
</dbReference>
<evidence type="ECO:0000313" key="3">
    <source>
        <dbReference type="Proteomes" id="UP001054889"/>
    </source>
</evidence>
<dbReference type="AlphaFoldDB" id="A0AAV5BW32"/>
<keyword evidence="3" id="KW-1185">Reference proteome</keyword>